<feature type="binding site" evidence="10">
    <location>
        <position position="245"/>
    </location>
    <ligand>
        <name>Mn(2+)</name>
        <dbReference type="ChEBI" id="CHEBI:29035"/>
    </ligand>
</feature>
<dbReference type="EMBL" id="CP002903">
    <property type="protein sequence ID" value="AEJ60976.1"/>
    <property type="molecule type" value="Genomic_DNA"/>
</dbReference>
<gene>
    <name evidence="10" type="primary">cas1</name>
    <name evidence="11" type="ordered locus">Spith_0697</name>
</gene>
<sequence>MAVLPHLIVDEYGAFIGKHSERLVVTKDKERLAQVPLIHLEAVLITGNGVGISSDAVHACTERGIPIHFLTRNGTPYASLYSAGLTGTVATRRAQLLAYHNGLGLALVVKIASGKLTNQAAFLKYLAKYRKETDPPTHEALTHAIETITTHRRQLSRILERTPSPGDHLTRLRSDIMGEEGRAANAYWEAIAHILPASLGFPGRVRRGARDPLNSALNYGYAILYGEAERALLLAGLDPYAGFLHADRPGKPAMVLDFVEEFRTPVVDRTIIGLATKGVSFDQEEDGLLARETRLMIAEKILERLETPAPFRGKRHPLRAIIQIQARSIATFFRGERKDYTPYRMRW</sequence>
<evidence type="ECO:0000313" key="12">
    <source>
        <dbReference type="Proteomes" id="UP000007254"/>
    </source>
</evidence>
<dbReference type="Pfam" id="PF01867">
    <property type="entry name" value="Cas_Cas1"/>
    <property type="match status" value="1"/>
</dbReference>
<keyword evidence="12" id="KW-1185">Reference proteome</keyword>
<evidence type="ECO:0000256" key="5">
    <source>
        <dbReference type="ARBA" id="ARBA00022842"/>
    </source>
</evidence>
<dbReference type="OrthoDB" id="9803119at2"/>
<dbReference type="CDD" id="cd09634">
    <property type="entry name" value="Cas1_I-II-III"/>
    <property type="match status" value="1"/>
</dbReference>
<evidence type="ECO:0000256" key="3">
    <source>
        <dbReference type="ARBA" id="ARBA00022759"/>
    </source>
</evidence>
<dbReference type="Proteomes" id="UP000007254">
    <property type="component" value="Chromosome"/>
</dbReference>
<dbReference type="HAMAP" id="MF_01470">
    <property type="entry name" value="Cas1"/>
    <property type="match status" value="1"/>
</dbReference>
<organism evidence="11 12">
    <name type="scientific">Winmispira thermophila (strain ATCC 700085 / DSM 6578 / Z-1203)</name>
    <name type="common">Spirochaeta thermophila</name>
    <dbReference type="NCBI Taxonomy" id="869211"/>
    <lineage>
        <taxon>Bacteria</taxon>
        <taxon>Pseudomonadati</taxon>
        <taxon>Spirochaetota</taxon>
        <taxon>Spirochaetia</taxon>
        <taxon>Winmispirales</taxon>
        <taxon>Winmispiraceae</taxon>
        <taxon>Winmispira</taxon>
    </lineage>
</organism>
<dbReference type="KEGG" id="stq:Spith_0697"/>
<dbReference type="PANTHER" id="PTHR34353:SF2">
    <property type="entry name" value="CRISPR-ASSOCIATED ENDONUCLEASE CAS1 1"/>
    <property type="match status" value="1"/>
</dbReference>
<evidence type="ECO:0000256" key="8">
    <source>
        <dbReference type="ARBA" id="ARBA00023211"/>
    </source>
</evidence>
<feature type="binding site" evidence="10">
    <location>
        <position position="180"/>
    </location>
    <ligand>
        <name>Mn(2+)</name>
        <dbReference type="ChEBI" id="CHEBI:29035"/>
    </ligand>
</feature>
<dbReference type="AlphaFoldDB" id="G0GAL1"/>
<dbReference type="GO" id="GO:0004519">
    <property type="term" value="F:endonuclease activity"/>
    <property type="evidence" value="ECO:0007669"/>
    <property type="project" value="UniProtKB-UniRule"/>
</dbReference>
<comment type="function">
    <text evidence="10">CRISPR (clustered regularly interspaced short palindromic repeat), is an adaptive immune system that provides protection against mobile genetic elements (viruses, transposable elements and conjugative plasmids). CRISPR clusters contain spacers, sequences complementary to antecedent mobile elements, and target invading nucleic acids. CRISPR clusters are transcribed and processed into CRISPR RNA (crRNA). Acts as a dsDNA endonuclease. Involved in the integration of spacer DNA into the CRISPR cassette.</text>
</comment>
<evidence type="ECO:0000313" key="11">
    <source>
        <dbReference type="EMBL" id="AEJ60976.1"/>
    </source>
</evidence>
<reference evidence="11 12" key="1">
    <citation type="submission" date="2011-06" db="EMBL/GenBank/DDBJ databases">
        <title>The complete genome of Spirochaeta thermophila DSM 6578.</title>
        <authorList>
            <consortium name="US DOE Joint Genome Institute (JGI-PGF)"/>
            <person name="Lucas S."/>
            <person name="Lapidus A."/>
            <person name="Bruce D."/>
            <person name="Goodwin L."/>
            <person name="Pitluck S."/>
            <person name="Peters L."/>
            <person name="Kyrpides N."/>
            <person name="Mavromatis K."/>
            <person name="Ivanova N."/>
            <person name="Mikailova N."/>
            <person name="Pagani I."/>
            <person name="Chertkov O."/>
            <person name="Detter J.C."/>
            <person name="Tapia R."/>
            <person name="Han C."/>
            <person name="Land M."/>
            <person name="Hauser L."/>
            <person name="Markowitz V."/>
            <person name="Cheng J.-F."/>
            <person name="Hugenholtz P."/>
            <person name="Woyke T."/>
            <person name="Wu D."/>
            <person name="Spring S."/>
            <person name="Merkhoffer B."/>
            <person name="Schneider S."/>
            <person name="Klenk H.-P."/>
            <person name="Eisen J.A."/>
        </authorList>
    </citation>
    <scope>NUCLEOTIDE SEQUENCE [LARGE SCALE GENOMIC DNA]</scope>
    <source>
        <strain evidence="12">ATCC 700085 / DSM 6578 / Z-1203</strain>
    </source>
</reference>
<feature type="binding site" evidence="10">
    <location>
        <position position="260"/>
    </location>
    <ligand>
        <name>Mn(2+)</name>
        <dbReference type="ChEBI" id="CHEBI:29035"/>
    </ligand>
</feature>
<evidence type="ECO:0000256" key="1">
    <source>
        <dbReference type="ARBA" id="ARBA00022722"/>
    </source>
</evidence>
<dbReference type="HOGENOM" id="CLU_052779_0_0_12"/>
<dbReference type="InterPro" id="IPR002729">
    <property type="entry name" value="CRISPR-assoc_Cas1"/>
</dbReference>
<dbReference type="GO" id="GO:0016787">
    <property type="term" value="F:hydrolase activity"/>
    <property type="evidence" value="ECO:0007669"/>
    <property type="project" value="UniProtKB-KW"/>
</dbReference>
<keyword evidence="6 10" id="KW-0051">Antiviral defense</keyword>
<dbReference type="EC" id="3.1.-.-" evidence="10"/>
<dbReference type="GO" id="GO:0051607">
    <property type="term" value="P:defense response to virus"/>
    <property type="evidence" value="ECO:0007669"/>
    <property type="project" value="UniProtKB-UniRule"/>
</dbReference>
<dbReference type="PANTHER" id="PTHR34353">
    <property type="entry name" value="CRISPR-ASSOCIATED ENDONUCLEASE CAS1 1"/>
    <property type="match status" value="1"/>
</dbReference>
<dbReference type="InterPro" id="IPR042211">
    <property type="entry name" value="CRISPR-assoc_Cas1_N"/>
</dbReference>
<dbReference type="STRING" id="869211.Spith_0697"/>
<dbReference type="GO" id="GO:0046872">
    <property type="term" value="F:metal ion binding"/>
    <property type="evidence" value="ECO:0007669"/>
    <property type="project" value="UniProtKB-UniRule"/>
</dbReference>
<keyword evidence="8 10" id="KW-0464">Manganese</keyword>
<evidence type="ECO:0000256" key="10">
    <source>
        <dbReference type="HAMAP-Rule" id="MF_01470"/>
    </source>
</evidence>
<name>G0GAL1_WINT7</name>
<accession>G0GAL1</accession>
<dbReference type="GO" id="GO:0043571">
    <property type="term" value="P:maintenance of CRISPR repeat elements"/>
    <property type="evidence" value="ECO:0007669"/>
    <property type="project" value="UniProtKB-UniRule"/>
</dbReference>
<comment type="cofactor">
    <cofactor evidence="10">
        <name>Mg(2+)</name>
        <dbReference type="ChEBI" id="CHEBI:18420"/>
    </cofactor>
    <cofactor evidence="10">
        <name>Mn(2+)</name>
        <dbReference type="ChEBI" id="CHEBI:29035"/>
    </cofactor>
</comment>
<keyword evidence="2 10" id="KW-0479">Metal-binding</keyword>
<evidence type="ECO:0000256" key="4">
    <source>
        <dbReference type="ARBA" id="ARBA00022801"/>
    </source>
</evidence>
<keyword evidence="7 10" id="KW-0238">DNA-binding</keyword>
<evidence type="ECO:0000256" key="2">
    <source>
        <dbReference type="ARBA" id="ARBA00022723"/>
    </source>
</evidence>
<keyword evidence="5 10" id="KW-0460">Magnesium</keyword>
<dbReference type="InterPro" id="IPR042206">
    <property type="entry name" value="CRISPR-assoc_Cas1_C"/>
</dbReference>
<comment type="similarity">
    <text evidence="10">Belongs to the CRISPR-associated endonuclease Cas1 family.</text>
</comment>
<dbReference type="RefSeq" id="WP_014624354.1">
    <property type="nucleotide sequence ID" value="NC_017583.1"/>
</dbReference>
<evidence type="ECO:0000256" key="6">
    <source>
        <dbReference type="ARBA" id="ARBA00023118"/>
    </source>
</evidence>
<dbReference type="NCBIfam" id="TIGR00287">
    <property type="entry name" value="cas1"/>
    <property type="match status" value="1"/>
</dbReference>
<keyword evidence="1 10" id="KW-0540">Nuclease</keyword>
<evidence type="ECO:0000256" key="9">
    <source>
        <dbReference type="ARBA" id="ARBA00038592"/>
    </source>
</evidence>
<proteinExistence type="inferred from homology"/>
<evidence type="ECO:0000256" key="7">
    <source>
        <dbReference type="ARBA" id="ARBA00023125"/>
    </source>
</evidence>
<keyword evidence="3 10" id="KW-0255">Endonuclease</keyword>
<protein>
    <recommendedName>
        <fullName evidence="10">CRISPR-associated endonuclease Cas1</fullName>
        <ecNumber evidence="10">3.1.-.-</ecNumber>
    </recommendedName>
</protein>
<dbReference type="Gene3D" id="1.20.120.920">
    <property type="entry name" value="CRISPR-associated endonuclease Cas1, C-terminal domain"/>
    <property type="match status" value="1"/>
</dbReference>
<dbReference type="Gene3D" id="3.100.10.20">
    <property type="entry name" value="CRISPR-associated endonuclease Cas1, N-terminal domain"/>
    <property type="match status" value="1"/>
</dbReference>
<dbReference type="InterPro" id="IPR050646">
    <property type="entry name" value="Cas1"/>
</dbReference>
<comment type="subunit">
    <text evidence="9 10">Homodimer, forms a heterotetramer with a Cas2 homodimer.</text>
</comment>
<dbReference type="GO" id="GO:0003677">
    <property type="term" value="F:DNA binding"/>
    <property type="evidence" value="ECO:0007669"/>
    <property type="project" value="UniProtKB-KW"/>
</dbReference>
<keyword evidence="4 10" id="KW-0378">Hydrolase</keyword>